<comment type="similarity">
    <text evidence="1 4">Belongs to the universal ribosomal protein uL15 family.</text>
</comment>
<comment type="subunit">
    <text evidence="4">Part of the 50S ribosomal subunit.</text>
</comment>
<protein>
    <recommendedName>
        <fullName evidence="4">Large ribosomal subunit protein uL15</fullName>
    </recommendedName>
</protein>
<feature type="region of interest" description="Disordered" evidence="5">
    <location>
        <begin position="1"/>
        <end position="53"/>
    </location>
</feature>
<dbReference type="InterPro" id="IPR030878">
    <property type="entry name" value="Ribosomal_uL15"/>
</dbReference>
<organism evidence="7">
    <name type="scientific">uncultured Chloroflexi bacterium Rifle_16ft_4_minimus_5165</name>
    <dbReference type="NCBI Taxonomy" id="1665076"/>
    <lineage>
        <taxon>Bacteria</taxon>
        <taxon>Bacillati</taxon>
        <taxon>Chloroflexota</taxon>
        <taxon>environmental samples</taxon>
    </lineage>
</organism>
<evidence type="ECO:0000256" key="2">
    <source>
        <dbReference type="ARBA" id="ARBA00022980"/>
    </source>
</evidence>
<dbReference type="GO" id="GO:0019843">
    <property type="term" value="F:rRNA binding"/>
    <property type="evidence" value="ECO:0007669"/>
    <property type="project" value="UniProtKB-UniRule"/>
</dbReference>
<sequence>MKLHELQPNEGKTKPHRRVGRGTGSGRGKTSGRGTKGQGARAGGGTGLYHQGGNLPFFRRLPFKRGFNPPFRVNYNEINLDQLAGFKTNSEVNADTLEKAGILRYPESPIVLLARGELKGALKIRVHRASKAAVAKVEKAGGSVELIKESENKQGEQ</sequence>
<evidence type="ECO:0000256" key="4">
    <source>
        <dbReference type="HAMAP-Rule" id="MF_01341"/>
    </source>
</evidence>
<name>A0A0H4TUA1_9CHLR</name>
<dbReference type="GO" id="GO:0006412">
    <property type="term" value="P:translation"/>
    <property type="evidence" value="ECO:0007669"/>
    <property type="project" value="UniProtKB-UniRule"/>
</dbReference>
<dbReference type="Pfam" id="PF00828">
    <property type="entry name" value="Ribosomal_L27A"/>
    <property type="match status" value="1"/>
</dbReference>
<dbReference type="InterPro" id="IPR021131">
    <property type="entry name" value="Ribosomal_uL15/eL18"/>
</dbReference>
<keyword evidence="3 4" id="KW-0687">Ribonucleoprotein</keyword>
<feature type="compositionally biased region" description="Basic and acidic residues" evidence="5">
    <location>
        <begin position="1"/>
        <end position="13"/>
    </location>
</feature>
<gene>
    <name evidence="4 7" type="primary">rplO</name>
</gene>
<accession>A0A0H4TUA1</accession>
<proteinExistence type="inferred from homology"/>
<dbReference type="InterPro" id="IPR005749">
    <property type="entry name" value="Ribosomal_uL15_bac-type"/>
</dbReference>
<comment type="function">
    <text evidence="4">Binds to the 23S rRNA.</text>
</comment>
<evidence type="ECO:0000313" key="7">
    <source>
        <dbReference type="EMBL" id="AKQ04424.1"/>
    </source>
</evidence>
<reference evidence="7" key="1">
    <citation type="journal article" date="2015" name="ISME J.">
        <title>Aquifer environment selects for microbial species cohorts in sediment and groundwater.</title>
        <authorList>
            <person name="Hug L.A."/>
            <person name="Thomas B.C."/>
            <person name="Brown C.T."/>
            <person name="Frischkorn K.R."/>
            <person name="Williams K.H."/>
            <person name="Tringe S.G."/>
            <person name="Banfield J.F."/>
        </authorList>
    </citation>
    <scope>NUCLEOTIDE SEQUENCE</scope>
</reference>
<evidence type="ECO:0000256" key="3">
    <source>
        <dbReference type="ARBA" id="ARBA00023274"/>
    </source>
</evidence>
<evidence type="ECO:0000259" key="6">
    <source>
        <dbReference type="Pfam" id="PF00828"/>
    </source>
</evidence>
<dbReference type="InterPro" id="IPR036227">
    <property type="entry name" value="Ribosomal_uL15/eL18_sf"/>
</dbReference>
<feature type="domain" description="Large ribosomal subunit protein uL15/eL18" evidence="6">
    <location>
        <begin position="77"/>
        <end position="145"/>
    </location>
</feature>
<dbReference type="EMBL" id="KT007038">
    <property type="protein sequence ID" value="AKQ04424.1"/>
    <property type="molecule type" value="Genomic_DNA"/>
</dbReference>
<keyword evidence="4" id="KW-0694">RNA-binding</keyword>
<dbReference type="HAMAP" id="MF_01341">
    <property type="entry name" value="Ribosomal_uL15"/>
    <property type="match status" value="1"/>
</dbReference>
<dbReference type="PANTHER" id="PTHR12934:SF11">
    <property type="entry name" value="LARGE RIBOSOMAL SUBUNIT PROTEIN UL15M"/>
    <property type="match status" value="1"/>
</dbReference>
<dbReference type="Gene3D" id="3.100.10.10">
    <property type="match status" value="1"/>
</dbReference>
<feature type="compositionally biased region" description="Gly residues" evidence="5">
    <location>
        <begin position="21"/>
        <end position="47"/>
    </location>
</feature>
<keyword evidence="4" id="KW-0699">rRNA-binding</keyword>
<keyword evidence="2 4" id="KW-0689">Ribosomal protein</keyword>
<evidence type="ECO:0000256" key="1">
    <source>
        <dbReference type="ARBA" id="ARBA00007320"/>
    </source>
</evidence>
<dbReference type="GO" id="GO:0003735">
    <property type="term" value="F:structural constituent of ribosome"/>
    <property type="evidence" value="ECO:0007669"/>
    <property type="project" value="InterPro"/>
</dbReference>
<evidence type="ECO:0000256" key="5">
    <source>
        <dbReference type="SAM" id="MobiDB-lite"/>
    </source>
</evidence>
<dbReference type="PANTHER" id="PTHR12934">
    <property type="entry name" value="50S RIBOSOMAL PROTEIN L15"/>
    <property type="match status" value="1"/>
</dbReference>
<dbReference type="SUPFAM" id="SSF52080">
    <property type="entry name" value="Ribosomal proteins L15p and L18e"/>
    <property type="match status" value="1"/>
</dbReference>
<dbReference type="GO" id="GO:0022625">
    <property type="term" value="C:cytosolic large ribosomal subunit"/>
    <property type="evidence" value="ECO:0007669"/>
    <property type="project" value="TreeGrafter"/>
</dbReference>
<dbReference type="NCBIfam" id="TIGR01071">
    <property type="entry name" value="rplO_bact"/>
    <property type="match status" value="1"/>
</dbReference>
<dbReference type="AlphaFoldDB" id="A0A0H4TUA1"/>